<comment type="subcellular location">
    <subcellularLocation>
        <location evidence="1">Nucleus</location>
    </subcellularLocation>
</comment>
<proteinExistence type="inferred from homology"/>
<evidence type="ECO:0000256" key="1">
    <source>
        <dbReference type="ARBA" id="ARBA00004123"/>
    </source>
</evidence>
<evidence type="ECO:0000256" key="2">
    <source>
        <dbReference type="ARBA" id="ARBA00005892"/>
    </source>
</evidence>
<dbReference type="GO" id="GO:0017056">
    <property type="term" value="F:structural constituent of nuclear pore"/>
    <property type="evidence" value="ECO:0007669"/>
    <property type="project" value="TreeGrafter"/>
</dbReference>
<dbReference type="EMBL" id="JANEYG010000002">
    <property type="protein sequence ID" value="KAJ8924600.1"/>
    <property type="molecule type" value="Genomic_DNA"/>
</dbReference>
<evidence type="ECO:0000313" key="6">
    <source>
        <dbReference type="Proteomes" id="UP001159042"/>
    </source>
</evidence>
<dbReference type="Proteomes" id="UP001159042">
    <property type="component" value="Unassembled WGS sequence"/>
</dbReference>
<evidence type="ECO:0000256" key="3">
    <source>
        <dbReference type="ARBA" id="ARBA00022448"/>
    </source>
</evidence>
<reference evidence="5 6" key="1">
    <citation type="journal article" date="2023" name="Insect Mol. Biol.">
        <title>Genome sequencing provides insights into the evolution of gene families encoding plant cell wall-degrading enzymes in longhorned beetles.</title>
        <authorList>
            <person name="Shin N.R."/>
            <person name="Okamura Y."/>
            <person name="Kirsch R."/>
            <person name="Pauchet Y."/>
        </authorList>
    </citation>
    <scope>NUCLEOTIDE SEQUENCE [LARGE SCALE GENOMIC DNA]</scope>
    <source>
        <strain evidence="5">EAD_L_NR</strain>
    </source>
</reference>
<keyword evidence="6" id="KW-1185">Reference proteome</keyword>
<evidence type="ECO:0000256" key="4">
    <source>
        <dbReference type="ARBA" id="ARBA00023242"/>
    </source>
</evidence>
<evidence type="ECO:0000313" key="5">
    <source>
        <dbReference type="EMBL" id="KAJ8924600.1"/>
    </source>
</evidence>
<sequence>MNDVLSVNRSEDLWNPYKDLKGVVWKHLNQPSEDLSTAELENVLRKHKQSFFSLLKNPPKNEKSREDLKKGMVDGINVRGIGHQVLSKELYQEAIILSDMFEINEFVALDLLCTAQIQMPYYPSLPRGLVAVLLYYDGRKALVTTLLYLVQARTGVQWCVKVNPDIAKFITDYTDQLMEGGLFNRIFELLRTLDLSKEIEKLQQNLALGGPKHRRQVTDLFNDIRNILAEVVFSWSTQCGLQKDPTLALINYLREVKIEEEASGKIDDVNLYLEMALLSALDLSVLHTREDGEEAVQLLPVLSDPNYLISIMNEFLPTKPKWVCEGLQALSTFGLSVCISSLRDVPQNYRFQDAINKEDLFVYASIEMNVFTFLHNILLENKTLYKEAFLYKRMHNLIADFIFSMYPKVKDLRMKADEIARTMQVYIREGLEPPPNLPRYFEYLLLTVGKLYSNDVLGTDYVLNYWSPIEIAPNQNYTYRAPPRSVSLFKFIRLAGDMLPPSLFIPYITMLSGLSSSQQTARHCFNMLKQVGSHISENLSWDHFFMSFAQYLNNLRQEAPPQADTVYRNRATYHKGVSPQEIEGLHAVLLLIRTVAEHDEFSRLAMWEHPRWSPLAVLLGLVSCSIPITLKADLLRTLATLCKSSENATQTWDLLEVYEILVTAPTTSSYSPRGIQTELDEIESRMEEYPLTRAVLKLLDVLIGFGIPRTLGAGFRKPGFDPYLSFIVNSVFLKYHTRSYRNISEKWEVALLCLNLFEKFLSQYEPKLADFPTSAKAEFDSPPGYHLMIQLNTKSELLNVILDIIDEGNRFFDAYVSFPGEENVKETTLICLRILNRVLVLQPVFFSLLSASSASILLTSIYKLLLSINRRSGKPDHCVNIAKYVTYQLYLPKHSLYAVKILTLITNSPVAHNQFVNILLASDETKETVRSGFVECLDSVYDGEEIVEDVKKEILKLLKQCLPHNTPNLTHFLMGFDLKRDISLTEFQFPGVLGFPRTCLHSIISIMDASVNHFTEAPSALLLESTYHLLYLLASNTRTSKPVLRFVRLNKSFFRDHLEKAKADMNKGLSEFNQLSWLLKVVAIELKVSGQTKQVTYLKQLTSFLVNVPIEETRNQDMFSLVQKNVLETRIITPEDIKMENFMTSLIPFFEFKQPPVEAPAWEFFDNTVLNQILQNCQKKTGPKLIVLKKLHQILYDELKSLQGTAVMGQIQAITQEIPKVLKYALELNKRTESCSSVVQFVDAWRQVAEVLVSYIPLEIISSTEQQIISISLLKHLLKKAVKVQLLPEVSRYISGAVLLMMGNLKKCYIHDKKQQQISNVDADRCVNIMKLYYSSLKEILECLVEWVMISDVIDGELRINLYAALITFLQLANVEVPHESITFNDSLYVSRLDSSRVNVSERDIQVQFSLDILSKFGEKLVEVMCHDCIGGQEICKILAMSSFSHLMMLSGNINWIVFMSGRGYLKHIIQSIMDSDTELRSMLEPQAESIKPLYLYMAKILLLSRLAGTKMGAELVLEQKLLACFSNMSVFTFHPEISKSWHKDQVLEDFLPPIEQQYLQIWLPTLDICNAILTTLGTENQSAIVQIMHFLLSHLDVVEQILRSGSPDLSPDSLKELSLLTSVLARTANNNLINVLENPNIALDIRAQLYRLQKLMLSLLPKFVLSEDTVKRLMNHPSQSSTAFQTSDRLLFAMQIMANLLWYSQNIIANHGIEHSGVGVIFYPSLSDPLLHTFSIRSASSTNEQEPSLGVIVQQLISTVNYHHQEKVTHDLLARKLKELPDMSSVDLRHYVNEATDLGDLSAHREKAYEIITERLEKKKKELRYCAFIIENALYLIWAHLDFYMLKAIPKPKSYGYTQSSSGIMPDATLASASEATWKVSTDALSSLKQGLVSLFNDSFSKQLLETAQVSLWYLWGLLKGFL</sequence>
<protein>
    <recommendedName>
        <fullName evidence="7">Nuclear pore complex protein Nup205</fullName>
    </recommendedName>
</protein>
<keyword evidence="3" id="KW-0813">Transport</keyword>
<accession>A0AAV8WEN1</accession>
<dbReference type="Pfam" id="PF11894">
    <property type="entry name" value="Nup192"/>
    <property type="match status" value="1"/>
</dbReference>
<dbReference type="GO" id="GO:0006999">
    <property type="term" value="P:nuclear pore organization"/>
    <property type="evidence" value="ECO:0007669"/>
    <property type="project" value="TreeGrafter"/>
</dbReference>
<keyword evidence="4" id="KW-0539">Nucleus</keyword>
<gene>
    <name evidence="5" type="ORF">NQ315_000750</name>
</gene>
<dbReference type="InterPro" id="IPR021827">
    <property type="entry name" value="Nup186/Nup192/Nup205"/>
</dbReference>
<dbReference type="PANTHER" id="PTHR31344">
    <property type="entry name" value="NUCLEAR PORE COMPLEX PROTEIN NUP205"/>
    <property type="match status" value="1"/>
</dbReference>
<comment type="caution">
    <text evidence="5">The sequence shown here is derived from an EMBL/GenBank/DDBJ whole genome shotgun (WGS) entry which is preliminary data.</text>
</comment>
<comment type="similarity">
    <text evidence="2">Belongs to the NUP186/NUP192/NUP205 family.</text>
</comment>
<evidence type="ECO:0008006" key="7">
    <source>
        <dbReference type="Google" id="ProtNLM"/>
    </source>
</evidence>
<dbReference type="PANTHER" id="PTHR31344:SF0">
    <property type="entry name" value="NUCLEAR PORE COMPLEX PROTEIN NUP205"/>
    <property type="match status" value="1"/>
</dbReference>
<name>A0AAV8WEN1_9CUCU</name>
<organism evidence="5 6">
    <name type="scientific">Exocentrus adspersus</name>
    <dbReference type="NCBI Taxonomy" id="1586481"/>
    <lineage>
        <taxon>Eukaryota</taxon>
        <taxon>Metazoa</taxon>
        <taxon>Ecdysozoa</taxon>
        <taxon>Arthropoda</taxon>
        <taxon>Hexapoda</taxon>
        <taxon>Insecta</taxon>
        <taxon>Pterygota</taxon>
        <taxon>Neoptera</taxon>
        <taxon>Endopterygota</taxon>
        <taxon>Coleoptera</taxon>
        <taxon>Polyphaga</taxon>
        <taxon>Cucujiformia</taxon>
        <taxon>Chrysomeloidea</taxon>
        <taxon>Cerambycidae</taxon>
        <taxon>Lamiinae</taxon>
        <taxon>Acanthocinini</taxon>
        <taxon>Exocentrus</taxon>
    </lineage>
</organism>
<dbReference type="GO" id="GO:0044611">
    <property type="term" value="C:nuclear pore inner ring"/>
    <property type="evidence" value="ECO:0007669"/>
    <property type="project" value="TreeGrafter"/>
</dbReference>